<evidence type="ECO:0000313" key="1">
    <source>
        <dbReference type="EMBL" id="KKK78864.1"/>
    </source>
</evidence>
<accession>A0A0F9AK67</accession>
<dbReference type="AlphaFoldDB" id="A0A0F9AK67"/>
<organism evidence="1">
    <name type="scientific">marine sediment metagenome</name>
    <dbReference type="NCBI Taxonomy" id="412755"/>
    <lineage>
        <taxon>unclassified sequences</taxon>
        <taxon>metagenomes</taxon>
        <taxon>ecological metagenomes</taxon>
    </lineage>
</organism>
<name>A0A0F9AK67_9ZZZZ</name>
<reference evidence="1" key="1">
    <citation type="journal article" date="2015" name="Nature">
        <title>Complex archaea that bridge the gap between prokaryotes and eukaryotes.</title>
        <authorList>
            <person name="Spang A."/>
            <person name="Saw J.H."/>
            <person name="Jorgensen S.L."/>
            <person name="Zaremba-Niedzwiedzka K."/>
            <person name="Martijn J."/>
            <person name="Lind A.E."/>
            <person name="van Eijk R."/>
            <person name="Schleper C."/>
            <person name="Guy L."/>
            <person name="Ettema T.J."/>
        </authorList>
    </citation>
    <scope>NUCLEOTIDE SEQUENCE</scope>
</reference>
<gene>
    <name evidence="1" type="ORF">LCGC14_2839290</name>
</gene>
<dbReference type="EMBL" id="LAZR01054292">
    <property type="protein sequence ID" value="KKK78864.1"/>
    <property type="molecule type" value="Genomic_DNA"/>
</dbReference>
<protein>
    <submittedName>
        <fullName evidence="1">Uncharacterized protein</fullName>
    </submittedName>
</protein>
<comment type="caution">
    <text evidence="1">The sequence shown here is derived from an EMBL/GenBank/DDBJ whole genome shotgun (WGS) entry which is preliminary data.</text>
</comment>
<sequence length="84" mass="9057">MANNRLYIVDTDTGDAFMLCSSCGAGWGVGNSEMGEELDMWLNGRDETAQAGGDYTKFKLVTENGSNINSVAISEAMEKIRLGK</sequence>
<proteinExistence type="predicted"/>